<comment type="caution">
    <text evidence="2">The sequence shown here is derived from an EMBL/GenBank/DDBJ whole genome shotgun (WGS) entry which is preliminary data.</text>
</comment>
<evidence type="ECO:0000313" key="2">
    <source>
        <dbReference type="EMBL" id="TNN69752.1"/>
    </source>
</evidence>
<organism evidence="2 3">
    <name type="scientific">Liparis tanakae</name>
    <name type="common">Tanaka's snailfish</name>
    <dbReference type="NCBI Taxonomy" id="230148"/>
    <lineage>
        <taxon>Eukaryota</taxon>
        <taxon>Metazoa</taxon>
        <taxon>Chordata</taxon>
        <taxon>Craniata</taxon>
        <taxon>Vertebrata</taxon>
        <taxon>Euteleostomi</taxon>
        <taxon>Actinopterygii</taxon>
        <taxon>Neopterygii</taxon>
        <taxon>Teleostei</taxon>
        <taxon>Neoteleostei</taxon>
        <taxon>Acanthomorphata</taxon>
        <taxon>Eupercaria</taxon>
        <taxon>Perciformes</taxon>
        <taxon>Cottioidei</taxon>
        <taxon>Cottales</taxon>
        <taxon>Liparidae</taxon>
        <taxon>Liparis</taxon>
    </lineage>
</organism>
<proteinExistence type="predicted"/>
<feature type="chain" id="PRO_5021271825" description="Secreted protein" evidence="1">
    <location>
        <begin position="16"/>
        <end position="203"/>
    </location>
</feature>
<reference evidence="2 3" key="1">
    <citation type="submission" date="2019-03" db="EMBL/GenBank/DDBJ databases">
        <title>First draft genome of Liparis tanakae, snailfish: a comprehensive survey of snailfish specific genes.</title>
        <authorList>
            <person name="Kim W."/>
            <person name="Song I."/>
            <person name="Jeong J.-H."/>
            <person name="Kim D."/>
            <person name="Kim S."/>
            <person name="Ryu S."/>
            <person name="Song J.Y."/>
            <person name="Lee S.K."/>
        </authorList>
    </citation>
    <scope>NUCLEOTIDE SEQUENCE [LARGE SCALE GENOMIC DNA]</scope>
    <source>
        <tissue evidence="2">Muscle</tissue>
    </source>
</reference>
<evidence type="ECO:0000256" key="1">
    <source>
        <dbReference type="SAM" id="SignalP"/>
    </source>
</evidence>
<keyword evidence="3" id="KW-1185">Reference proteome</keyword>
<dbReference type="OrthoDB" id="10639958at2759"/>
<evidence type="ECO:0008006" key="4">
    <source>
        <dbReference type="Google" id="ProtNLM"/>
    </source>
</evidence>
<keyword evidence="1" id="KW-0732">Signal</keyword>
<dbReference type="EMBL" id="SRLO01000171">
    <property type="protein sequence ID" value="TNN69752.1"/>
    <property type="molecule type" value="Genomic_DNA"/>
</dbReference>
<name>A0A4Z2HXU2_9TELE</name>
<gene>
    <name evidence="2" type="ORF">EYF80_019984</name>
</gene>
<accession>A0A4Z2HXU2</accession>
<dbReference type="AlphaFoldDB" id="A0A4Z2HXU2"/>
<evidence type="ECO:0000313" key="3">
    <source>
        <dbReference type="Proteomes" id="UP000314294"/>
    </source>
</evidence>
<feature type="signal peptide" evidence="1">
    <location>
        <begin position="1"/>
        <end position="15"/>
    </location>
</feature>
<protein>
    <recommendedName>
        <fullName evidence="4">Secreted protein</fullName>
    </recommendedName>
</protein>
<dbReference type="Proteomes" id="UP000314294">
    <property type="component" value="Unassembled WGS sequence"/>
</dbReference>
<sequence length="203" mass="22851">MVAVVLLAYLWNVDAGPEELQVLPHLLGLEFGVEDGQLGEHAHVSALQSQGGLQHVVDELLQFIGVDDDVQPTHLGKTELFPIYTRKAHLEENKSNKAFNKRRVDSTLITVRVLLALRAPSTAAWYSPRCTSVEARRPNLSHLHVRRGVIRLDVRVNGFFDQALLKLGLRQLTPHRHQFICGELPSNHQNQVLNHILSTIHIQ</sequence>